<dbReference type="AlphaFoldDB" id="A0A558HGC1"/>
<dbReference type="GO" id="GO:0008168">
    <property type="term" value="F:methyltransferase activity"/>
    <property type="evidence" value="ECO:0007669"/>
    <property type="project" value="UniProtKB-KW"/>
</dbReference>
<dbReference type="EMBL" id="VNFH01000011">
    <property type="protein sequence ID" value="TVU68154.1"/>
    <property type="molecule type" value="Genomic_DNA"/>
</dbReference>
<dbReference type="CDD" id="cd02440">
    <property type="entry name" value="AdoMet_MTases"/>
    <property type="match status" value="1"/>
</dbReference>
<reference evidence="2 3" key="1">
    <citation type="submission" date="2019-07" db="EMBL/GenBank/DDBJ databases">
        <title>Diversity of Bacteria from Kongsfjorden, Arctic.</title>
        <authorList>
            <person name="Yu Y."/>
        </authorList>
    </citation>
    <scope>NUCLEOTIDE SEQUENCE [LARGE SCALE GENOMIC DNA]</scope>
    <source>
        <strain evidence="2 3">SM1923</strain>
    </source>
</reference>
<dbReference type="Gene3D" id="3.40.50.150">
    <property type="entry name" value="Vaccinia Virus protein VP39"/>
    <property type="match status" value="1"/>
</dbReference>
<keyword evidence="2" id="KW-0808">Transferase</keyword>
<feature type="domain" description="Methyltransferase" evidence="1">
    <location>
        <begin position="60"/>
        <end position="151"/>
    </location>
</feature>
<keyword evidence="2" id="KW-0489">Methyltransferase</keyword>
<dbReference type="InterPro" id="IPR029063">
    <property type="entry name" value="SAM-dependent_MTases_sf"/>
</dbReference>
<dbReference type="Proteomes" id="UP000319941">
    <property type="component" value="Unassembled WGS sequence"/>
</dbReference>
<name>A0A558HGC1_9GAMM</name>
<evidence type="ECO:0000259" key="1">
    <source>
        <dbReference type="Pfam" id="PF13649"/>
    </source>
</evidence>
<accession>A0A558HGC1</accession>
<dbReference type="Pfam" id="PF13649">
    <property type="entry name" value="Methyltransf_25"/>
    <property type="match status" value="1"/>
</dbReference>
<dbReference type="InterPro" id="IPR041698">
    <property type="entry name" value="Methyltransf_25"/>
</dbReference>
<evidence type="ECO:0000313" key="2">
    <source>
        <dbReference type="EMBL" id="TVU68154.1"/>
    </source>
</evidence>
<gene>
    <name evidence="2" type="ORF">FQP86_15315</name>
</gene>
<dbReference type="OrthoDB" id="323463at2"/>
<keyword evidence="3" id="KW-1185">Reference proteome</keyword>
<dbReference type="STRING" id="553385.GCA_000591415_00453"/>
<organism evidence="2 3">
    <name type="scientific">Cobetia crustatorum</name>
    <dbReference type="NCBI Taxonomy" id="553385"/>
    <lineage>
        <taxon>Bacteria</taxon>
        <taxon>Pseudomonadati</taxon>
        <taxon>Pseudomonadota</taxon>
        <taxon>Gammaproteobacteria</taxon>
        <taxon>Oceanospirillales</taxon>
        <taxon>Halomonadaceae</taxon>
        <taxon>Cobetia</taxon>
    </lineage>
</organism>
<sequence length="219" mass="23847">MSPFSPVTPPPASTSKARRGWKTARWSLYAPIYDQVAARALKSAHREALATLDLKAGTRVLLLGAGTGLDLPFLPRDIELEVIDASPAMLRRCRERAETLGFDANVKQGDAMALDFPDGYFDVVIAHLIIAVVPEPQAALNEALRVLAHDGELSLLDKGLRGQQPAGVIRRLLNPLARLIATNLSVPLDSLLQEHAVKRLGDRDLGPGGLLRHMHLRKI</sequence>
<evidence type="ECO:0000313" key="3">
    <source>
        <dbReference type="Proteomes" id="UP000319941"/>
    </source>
</evidence>
<dbReference type="GO" id="GO:0032259">
    <property type="term" value="P:methylation"/>
    <property type="evidence" value="ECO:0007669"/>
    <property type="project" value="UniProtKB-KW"/>
</dbReference>
<dbReference type="PANTHER" id="PTHR43591">
    <property type="entry name" value="METHYLTRANSFERASE"/>
    <property type="match status" value="1"/>
</dbReference>
<protein>
    <submittedName>
        <fullName evidence="2">Class I SAM-dependent methyltransferase</fullName>
    </submittedName>
</protein>
<dbReference type="RefSeq" id="WP_144727988.1">
    <property type="nucleotide sequence ID" value="NZ_CAWOWR010000013.1"/>
</dbReference>
<comment type="caution">
    <text evidence="2">The sequence shown here is derived from an EMBL/GenBank/DDBJ whole genome shotgun (WGS) entry which is preliminary data.</text>
</comment>
<dbReference type="SUPFAM" id="SSF53335">
    <property type="entry name" value="S-adenosyl-L-methionine-dependent methyltransferases"/>
    <property type="match status" value="1"/>
</dbReference>
<proteinExistence type="predicted"/>